<keyword evidence="2" id="KW-1185">Reference proteome</keyword>
<accession>A0A8T0U926</accession>
<dbReference type="AlphaFoldDB" id="A0A8T0U926"/>
<reference evidence="1" key="1">
    <citation type="submission" date="2020-05" db="EMBL/GenBank/DDBJ databases">
        <title>WGS assembly of Panicum virgatum.</title>
        <authorList>
            <person name="Lovell J.T."/>
            <person name="Jenkins J."/>
            <person name="Shu S."/>
            <person name="Juenger T.E."/>
            <person name="Schmutz J."/>
        </authorList>
    </citation>
    <scope>NUCLEOTIDE SEQUENCE</scope>
    <source>
        <strain evidence="1">AP13</strain>
    </source>
</reference>
<organism evidence="1 2">
    <name type="scientific">Panicum virgatum</name>
    <name type="common">Blackwell switchgrass</name>
    <dbReference type="NCBI Taxonomy" id="38727"/>
    <lineage>
        <taxon>Eukaryota</taxon>
        <taxon>Viridiplantae</taxon>
        <taxon>Streptophyta</taxon>
        <taxon>Embryophyta</taxon>
        <taxon>Tracheophyta</taxon>
        <taxon>Spermatophyta</taxon>
        <taxon>Magnoliopsida</taxon>
        <taxon>Liliopsida</taxon>
        <taxon>Poales</taxon>
        <taxon>Poaceae</taxon>
        <taxon>PACMAD clade</taxon>
        <taxon>Panicoideae</taxon>
        <taxon>Panicodae</taxon>
        <taxon>Paniceae</taxon>
        <taxon>Panicinae</taxon>
        <taxon>Panicum</taxon>
        <taxon>Panicum sect. Hiantes</taxon>
    </lineage>
</organism>
<evidence type="ECO:0000313" key="1">
    <source>
        <dbReference type="EMBL" id="KAG2617174.1"/>
    </source>
</evidence>
<dbReference type="EMBL" id="CM029042">
    <property type="protein sequence ID" value="KAG2617174.1"/>
    <property type="molecule type" value="Genomic_DNA"/>
</dbReference>
<comment type="caution">
    <text evidence="1">The sequence shown here is derived from an EMBL/GenBank/DDBJ whole genome shotgun (WGS) entry which is preliminary data.</text>
</comment>
<gene>
    <name evidence="1" type="ORF">PVAP13_3NG178992</name>
</gene>
<protein>
    <submittedName>
        <fullName evidence="1">Uncharacterized protein</fullName>
    </submittedName>
</protein>
<evidence type="ECO:0000313" key="2">
    <source>
        <dbReference type="Proteomes" id="UP000823388"/>
    </source>
</evidence>
<proteinExistence type="predicted"/>
<name>A0A8T0U926_PANVG</name>
<sequence>MMELQTRLLECGTVADDSPREVKPPELAVSGEGVVGNPLPVIRGQGVRQMLDKPPVAARLVVDECGTLGAFVNLVLGDHVPSCIVGVVDHIPNVAEVGDTVASVQDGLIGGRHLAHRQVEVTRDDKLAIGGGAMVATAKLTRR</sequence>
<dbReference type="Proteomes" id="UP000823388">
    <property type="component" value="Chromosome 3N"/>
</dbReference>